<sequence>MWNMSTIKFFLVVISLTTVIAAELPKNWEVCSRSLPEEEFSKCLDKAARDAVVSLAGGLKSFKIFPVEPLLVDSVKIGGSQGSVNLKQEYKNIKLYGLTKDLEIHNHHLELDNGCLLTSDSFNPQVDFVADYRLDGKVLLLPVKGSGKSNVTMYGLKSHNELACEKYEKNGETYLKIKKYSVTFSPDKVKLNFDNLFDGDKVIGTQLNTFMNENADLLFKELQGPYEETFSQVFTKLSNEVFSRVPMDKIFPPK</sequence>
<dbReference type="InterPro" id="IPR038606">
    <property type="entry name" value="To_sf"/>
</dbReference>
<evidence type="ECO:0000256" key="1">
    <source>
        <dbReference type="ARBA" id="ARBA00022729"/>
    </source>
</evidence>
<evidence type="ECO:0000313" key="6">
    <source>
        <dbReference type="Proteomes" id="UP001432146"/>
    </source>
</evidence>
<dbReference type="Proteomes" id="UP001432146">
    <property type="component" value="Unassembled WGS sequence"/>
</dbReference>
<keyword evidence="2" id="KW-0090">Biological rhythms</keyword>
<gene>
    <name evidence="5" type="ORF">QLX08_007146</name>
</gene>
<dbReference type="PANTHER" id="PTHR11008:SF32">
    <property type="entry name" value="CIRCADIAN CLOCK-CONTROLLED PROTEIN DAYWAKE-RELATED"/>
    <property type="match status" value="1"/>
</dbReference>
<dbReference type="GO" id="GO:0007623">
    <property type="term" value="P:circadian rhythm"/>
    <property type="evidence" value="ECO:0007669"/>
    <property type="project" value="UniProtKB-ARBA"/>
</dbReference>
<dbReference type="SMART" id="SM00700">
    <property type="entry name" value="JHBP"/>
    <property type="match status" value="1"/>
</dbReference>
<name>A0AAW0ZS34_9HYME</name>
<comment type="caution">
    <text evidence="5">The sequence shown here is derived from an EMBL/GenBank/DDBJ whole genome shotgun (WGS) entry which is preliminary data.</text>
</comment>
<evidence type="ECO:0000313" key="5">
    <source>
        <dbReference type="EMBL" id="KAK9300029.1"/>
    </source>
</evidence>
<dbReference type="InterPro" id="IPR010562">
    <property type="entry name" value="Haemolymph_juvenile_hormone-bd"/>
</dbReference>
<feature type="chain" id="PRO_5043317881" description="Protein takeout" evidence="4">
    <location>
        <begin position="22"/>
        <end position="254"/>
    </location>
</feature>
<protein>
    <recommendedName>
        <fullName evidence="7">Protein takeout</fullName>
    </recommendedName>
</protein>
<reference evidence="5 6" key="1">
    <citation type="submission" date="2024-05" db="EMBL/GenBank/DDBJ databases">
        <title>The nuclear and mitochondrial genome assemblies of Tetragonisca angustula (Apidae: Meliponini), a tiny yet remarkable pollinator in the Neotropics.</title>
        <authorList>
            <person name="Ferrari R."/>
            <person name="Ricardo P.C."/>
            <person name="Dias F.C."/>
            <person name="Araujo N.S."/>
            <person name="Soares D.O."/>
            <person name="Zhou Q.-S."/>
            <person name="Zhu C.-D."/>
            <person name="Coutinho L."/>
            <person name="Airas M.C."/>
            <person name="Batista T.M."/>
        </authorList>
    </citation>
    <scope>NUCLEOTIDE SEQUENCE [LARGE SCALE GENOMIC DNA]</scope>
    <source>
        <strain evidence="5">ASF017062</strain>
        <tissue evidence="5">Abdomen</tissue>
    </source>
</reference>
<accession>A0AAW0ZS34</accession>
<dbReference type="PANTHER" id="PTHR11008">
    <property type="entry name" value="PROTEIN TAKEOUT-LIKE PROTEIN"/>
    <property type="match status" value="1"/>
</dbReference>
<feature type="signal peptide" evidence="4">
    <location>
        <begin position="1"/>
        <end position="21"/>
    </location>
</feature>
<evidence type="ECO:0008006" key="7">
    <source>
        <dbReference type="Google" id="ProtNLM"/>
    </source>
</evidence>
<comment type="similarity">
    <text evidence="3">Belongs to the TO family.</text>
</comment>
<proteinExistence type="inferred from homology"/>
<dbReference type="Gene3D" id="3.15.10.30">
    <property type="entry name" value="Haemolymph juvenile hormone binding protein"/>
    <property type="match status" value="1"/>
</dbReference>
<dbReference type="Pfam" id="PF06585">
    <property type="entry name" value="JHBP"/>
    <property type="match status" value="1"/>
</dbReference>
<dbReference type="FunFam" id="3.15.10.30:FF:000001">
    <property type="entry name" value="Takeout-like protein 1"/>
    <property type="match status" value="1"/>
</dbReference>
<dbReference type="EMBL" id="JAWNGG020000135">
    <property type="protein sequence ID" value="KAK9300029.1"/>
    <property type="molecule type" value="Genomic_DNA"/>
</dbReference>
<evidence type="ECO:0000256" key="2">
    <source>
        <dbReference type="ARBA" id="ARBA00023108"/>
    </source>
</evidence>
<keyword evidence="1 4" id="KW-0732">Signal</keyword>
<evidence type="ECO:0000256" key="4">
    <source>
        <dbReference type="SAM" id="SignalP"/>
    </source>
</evidence>
<keyword evidence="6" id="KW-1185">Reference proteome</keyword>
<evidence type="ECO:0000256" key="3">
    <source>
        <dbReference type="ARBA" id="ARBA00060902"/>
    </source>
</evidence>
<dbReference type="GO" id="GO:0005615">
    <property type="term" value="C:extracellular space"/>
    <property type="evidence" value="ECO:0007669"/>
    <property type="project" value="TreeGrafter"/>
</dbReference>
<organism evidence="5 6">
    <name type="scientific">Tetragonisca angustula</name>
    <dbReference type="NCBI Taxonomy" id="166442"/>
    <lineage>
        <taxon>Eukaryota</taxon>
        <taxon>Metazoa</taxon>
        <taxon>Ecdysozoa</taxon>
        <taxon>Arthropoda</taxon>
        <taxon>Hexapoda</taxon>
        <taxon>Insecta</taxon>
        <taxon>Pterygota</taxon>
        <taxon>Neoptera</taxon>
        <taxon>Endopterygota</taxon>
        <taxon>Hymenoptera</taxon>
        <taxon>Apocrita</taxon>
        <taxon>Aculeata</taxon>
        <taxon>Apoidea</taxon>
        <taxon>Anthophila</taxon>
        <taxon>Apidae</taxon>
        <taxon>Tetragonisca</taxon>
    </lineage>
</organism>
<dbReference type="AlphaFoldDB" id="A0AAW0ZS34"/>